<accession>A0A1L9QN50</accession>
<organism evidence="1 2">
    <name type="scientific">Roseofilum reptotaenium AO1-A</name>
    <dbReference type="NCBI Taxonomy" id="1925591"/>
    <lineage>
        <taxon>Bacteria</taxon>
        <taxon>Bacillati</taxon>
        <taxon>Cyanobacteriota</taxon>
        <taxon>Cyanophyceae</taxon>
        <taxon>Desertifilales</taxon>
        <taxon>Desertifilaceae</taxon>
        <taxon>Roseofilum</taxon>
    </lineage>
</organism>
<proteinExistence type="predicted"/>
<dbReference type="EMBL" id="MLAW01000038">
    <property type="protein sequence ID" value="OJJ24094.1"/>
    <property type="molecule type" value="Genomic_DNA"/>
</dbReference>
<protein>
    <submittedName>
        <fullName evidence="1">Uncharacterized protein</fullName>
    </submittedName>
</protein>
<dbReference type="STRING" id="1925591.BI308_18655"/>
<dbReference type="Proteomes" id="UP000183940">
    <property type="component" value="Unassembled WGS sequence"/>
</dbReference>
<gene>
    <name evidence="1" type="ORF">BI308_18655</name>
</gene>
<evidence type="ECO:0000313" key="1">
    <source>
        <dbReference type="EMBL" id="OJJ24094.1"/>
    </source>
</evidence>
<comment type="caution">
    <text evidence="1">The sequence shown here is derived from an EMBL/GenBank/DDBJ whole genome shotgun (WGS) entry which is preliminary data.</text>
</comment>
<dbReference type="AlphaFoldDB" id="A0A1L9QN50"/>
<sequence length="67" mass="8278">MKNLCHPFNIYLWPDDNWCFNEDFKLVDSTLGSHPLFEYSQIKSIYFGTDDWTYFFMSRYDQYQLLE</sequence>
<name>A0A1L9QN50_9CYAN</name>
<keyword evidence="2" id="KW-1185">Reference proteome</keyword>
<evidence type="ECO:0000313" key="2">
    <source>
        <dbReference type="Proteomes" id="UP000183940"/>
    </source>
</evidence>
<reference evidence="1" key="1">
    <citation type="submission" date="2016-10" db="EMBL/GenBank/DDBJ databases">
        <title>CRISPR-Cas defence system in Roseofilum reptotaenium: evidence of a bacteriophage-cyanobacterium arms race in the coral black band disease.</title>
        <authorList>
            <person name="Buerger P."/>
            <person name="Wood-Charlson E.M."/>
            <person name="Weynberg K.D."/>
            <person name="Willis B."/>
            <person name="Van Oppen M.J."/>
        </authorList>
    </citation>
    <scope>NUCLEOTIDE SEQUENCE [LARGE SCALE GENOMIC DNA]</scope>
    <source>
        <strain evidence="1">AO1-A</strain>
    </source>
</reference>